<keyword evidence="3 5" id="KW-1133">Transmembrane helix</keyword>
<keyword evidence="5" id="KW-1003">Cell membrane</keyword>
<evidence type="ECO:0000256" key="7">
    <source>
        <dbReference type="SAM" id="MobiDB-lite"/>
    </source>
</evidence>
<feature type="transmembrane region" description="Helical" evidence="5">
    <location>
        <begin position="348"/>
        <end position="370"/>
    </location>
</feature>
<dbReference type="NCBIfam" id="NF004743">
    <property type="entry name" value="PRK06076.1-4"/>
    <property type="match status" value="1"/>
</dbReference>
<gene>
    <name evidence="5" type="primary">nuoH</name>
    <name evidence="8" type="ORF">A5635_26045</name>
</gene>
<name>A0A1A3UBC8_MYCAS</name>
<evidence type="ECO:0000256" key="4">
    <source>
        <dbReference type="ARBA" id="ARBA00023136"/>
    </source>
</evidence>
<comment type="catalytic activity">
    <reaction evidence="5">
        <text>a quinone + NADH + 5 H(+)(in) = a quinol + NAD(+) + 4 H(+)(out)</text>
        <dbReference type="Rhea" id="RHEA:57888"/>
        <dbReference type="ChEBI" id="CHEBI:15378"/>
        <dbReference type="ChEBI" id="CHEBI:24646"/>
        <dbReference type="ChEBI" id="CHEBI:57540"/>
        <dbReference type="ChEBI" id="CHEBI:57945"/>
        <dbReference type="ChEBI" id="CHEBI:132124"/>
    </reaction>
</comment>
<dbReference type="AlphaFoldDB" id="A0A1A3UBC8"/>
<keyword evidence="2 5" id="KW-0812">Transmembrane</keyword>
<evidence type="ECO:0000256" key="5">
    <source>
        <dbReference type="HAMAP-Rule" id="MF_01350"/>
    </source>
</evidence>
<dbReference type="GO" id="GO:0009060">
    <property type="term" value="P:aerobic respiration"/>
    <property type="evidence" value="ECO:0007669"/>
    <property type="project" value="TreeGrafter"/>
</dbReference>
<feature type="region of interest" description="Disordered" evidence="7">
    <location>
        <begin position="380"/>
        <end position="420"/>
    </location>
</feature>
<feature type="transmembrane region" description="Helical" evidence="5">
    <location>
        <begin position="122"/>
        <end position="142"/>
    </location>
</feature>
<protein>
    <recommendedName>
        <fullName evidence="5">NADH-quinone oxidoreductase subunit H</fullName>
        <ecNumber evidence="5">7.1.1.-</ecNumber>
    </recommendedName>
    <alternativeName>
        <fullName evidence="5">NADH dehydrogenase I subunit H</fullName>
    </alternativeName>
    <alternativeName>
        <fullName evidence="5">NDH-1 subunit H</fullName>
    </alternativeName>
</protein>
<evidence type="ECO:0000256" key="6">
    <source>
        <dbReference type="RuleBase" id="RU000471"/>
    </source>
</evidence>
<evidence type="ECO:0000256" key="3">
    <source>
        <dbReference type="ARBA" id="ARBA00022989"/>
    </source>
</evidence>
<dbReference type="PANTHER" id="PTHR11432:SF3">
    <property type="entry name" value="NADH-UBIQUINONE OXIDOREDUCTASE CHAIN 1"/>
    <property type="match status" value="1"/>
</dbReference>
<comment type="function">
    <text evidence="5">NDH-1 shuttles electrons from NADH, via FMN and iron-sulfur (Fe-S) centers, to quinones in the respiratory chain. The immediate electron acceptor for the enzyme in this species is believed to be menaquinone. Couples the redox reaction to proton translocation (for every two electrons transferred, four hydrogen ions are translocated across the cytoplasmic membrane), and thus conserves the redox energy in a proton gradient.</text>
</comment>
<dbReference type="GO" id="GO:0048038">
    <property type="term" value="F:quinone binding"/>
    <property type="evidence" value="ECO:0007669"/>
    <property type="project" value="UniProtKB-KW"/>
</dbReference>
<feature type="transmembrane region" description="Helical" evidence="5">
    <location>
        <begin position="195"/>
        <end position="214"/>
    </location>
</feature>
<dbReference type="HAMAP" id="MF_01350">
    <property type="entry name" value="NDH1_NuoH"/>
    <property type="match status" value="1"/>
</dbReference>
<dbReference type="InterPro" id="IPR001694">
    <property type="entry name" value="NADH_UbQ_OxRdtase_su1/FPO"/>
</dbReference>
<organism evidence="8 9">
    <name type="scientific">Mycobacterium asiaticum</name>
    <dbReference type="NCBI Taxonomy" id="1790"/>
    <lineage>
        <taxon>Bacteria</taxon>
        <taxon>Bacillati</taxon>
        <taxon>Actinomycetota</taxon>
        <taxon>Actinomycetes</taxon>
        <taxon>Mycobacteriales</taxon>
        <taxon>Mycobacteriaceae</taxon>
        <taxon>Mycobacterium</taxon>
    </lineage>
</organism>
<dbReference type="PROSITE" id="PS00667">
    <property type="entry name" value="COMPLEX1_ND1_1"/>
    <property type="match status" value="1"/>
</dbReference>
<feature type="transmembrane region" description="Helical" evidence="5">
    <location>
        <begin position="286"/>
        <end position="306"/>
    </location>
</feature>
<keyword evidence="5" id="KW-0874">Quinone</keyword>
<dbReference type="EC" id="7.1.1.-" evidence="5"/>
<proteinExistence type="inferred from homology"/>
<evidence type="ECO:0000313" key="9">
    <source>
        <dbReference type="Proteomes" id="UP000093819"/>
    </source>
</evidence>
<feature type="transmembrane region" description="Helical" evidence="5">
    <location>
        <begin position="12"/>
        <end position="36"/>
    </location>
</feature>
<dbReference type="GO" id="GO:0016655">
    <property type="term" value="F:oxidoreductase activity, acting on NAD(P)H, quinone or similar compound as acceptor"/>
    <property type="evidence" value="ECO:0007669"/>
    <property type="project" value="UniProtKB-UniRule"/>
</dbReference>
<dbReference type="Pfam" id="PF00146">
    <property type="entry name" value="NADHdh"/>
    <property type="match status" value="1"/>
</dbReference>
<reference evidence="8 9" key="1">
    <citation type="submission" date="2016-06" db="EMBL/GenBank/DDBJ databases">
        <authorList>
            <person name="Kjaerup R.B."/>
            <person name="Dalgaard T.S."/>
            <person name="Juul-Madsen H.R."/>
        </authorList>
    </citation>
    <scope>NUCLEOTIDE SEQUENCE [LARGE SCALE GENOMIC DNA]</scope>
    <source>
        <strain evidence="8 9">1245335.1</strain>
    </source>
</reference>
<keyword evidence="5 6" id="KW-0520">NAD</keyword>
<evidence type="ECO:0000256" key="1">
    <source>
        <dbReference type="ARBA" id="ARBA00004141"/>
    </source>
</evidence>
<feature type="transmembrane region" description="Helical" evidence="5">
    <location>
        <begin position="244"/>
        <end position="266"/>
    </location>
</feature>
<sequence length="420" mass="46358">MNGLTAFGHDAWWLVLGKALAIFVYLVLTVLIAILIERKLLGRMQLRPGPNRAGPKGLLQSLADGVKLALKESITPKGIDWFVYFAAPAISAIPAFTAFAFIPFGPEVSVFGHWTPLQLTDLPVAVLFILGLSAIGVYGIVLGGWASGSTYPLLGGVRSTAQVISYEVAMGLSFAAVFLYAGTMSTSQIVAAQDRVWYIFLLLPSFLTYLISMVGETNRAPFDLPEAEGELVAGFHTEYSSLKFAIFMLAEYVNMTTVSALAATMFLGGWHAPWPLNLWDGANSGWWPVLWFTAKVWTFLFIYFWLRATLPRFRYDQFMALGWKLLIPVSLAWIMIAGTVRWLRNQGYPHWTAVLVICSLVVAVVLIATLRKPFTVPKRQQQRVEKPVGASDPQPAFPTPPLPMKTLERPVGASKEKARG</sequence>
<dbReference type="GO" id="GO:0003954">
    <property type="term" value="F:NADH dehydrogenase activity"/>
    <property type="evidence" value="ECO:0007669"/>
    <property type="project" value="TreeGrafter"/>
</dbReference>
<comment type="subcellular location">
    <subcellularLocation>
        <location evidence="5 6">Cell membrane</location>
        <topology evidence="5 6">Multi-pass membrane protein</topology>
    </subcellularLocation>
    <subcellularLocation>
        <location evidence="1">Membrane</location>
        <topology evidence="1">Multi-pass membrane protein</topology>
    </subcellularLocation>
</comment>
<dbReference type="NCBIfam" id="NF004741">
    <property type="entry name" value="PRK06076.1-2"/>
    <property type="match status" value="1"/>
</dbReference>
<feature type="transmembrane region" description="Helical" evidence="5">
    <location>
        <begin position="163"/>
        <end position="183"/>
    </location>
</feature>
<dbReference type="EMBL" id="LZLR01000148">
    <property type="protein sequence ID" value="OBK19752.1"/>
    <property type="molecule type" value="Genomic_DNA"/>
</dbReference>
<feature type="transmembrane region" description="Helical" evidence="5">
    <location>
        <begin position="81"/>
        <end position="102"/>
    </location>
</feature>
<dbReference type="InterPro" id="IPR018086">
    <property type="entry name" value="NADH_UbQ_OxRdtase_su1_CS"/>
</dbReference>
<keyword evidence="5" id="KW-1278">Translocase</keyword>
<dbReference type="GO" id="GO:0005886">
    <property type="term" value="C:plasma membrane"/>
    <property type="evidence" value="ECO:0007669"/>
    <property type="project" value="UniProtKB-SubCell"/>
</dbReference>
<keyword evidence="4 5" id="KW-0472">Membrane</keyword>
<evidence type="ECO:0000313" key="8">
    <source>
        <dbReference type="EMBL" id="OBK19752.1"/>
    </source>
</evidence>
<comment type="caution">
    <text evidence="8">The sequence shown here is derived from an EMBL/GenBank/DDBJ whole genome shotgun (WGS) entry which is preliminary data.</text>
</comment>
<comment type="similarity">
    <text evidence="5 6">Belongs to the complex I subunit 1 family.</text>
</comment>
<dbReference type="Proteomes" id="UP000093819">
    <property type="component" value="Unassembled WGS sequence"/>
</dbReference>
<dbReference type="PANTHER" id="PTHR11432">
    <property type="entry name" value="NADH DEHYDROGENASE SUBUNIT 1"/>
    <property type="match status" value="1"/>
</dbReference>
<feature type="transmembrane region" description="Helical" evidence="5">
    <location>
        <begin position="318"/>
        <end position="336"/>
    </location>
</feature>
<evidence type="ECO:0000256" key="2">
    <source>
        <dbReference type="ARBA" id="ARBA00022692"/>
    </source>
</evidence>
<dbReference type="PROSITE" id="PS00668">
    <property type="entry name" value="COMPLEX1_ND1_2"/>
    <property type="match status" value="1"/>
</dbReference>
<comment type="subunit">
    <text evidence="5">NDH-1 is composed of 14 different subunits. Subunits NuoA, H, J, K, L, M, N constitute the membrane sector of the complex.</text>
</comment>
<accession>A0A1A3UBC8</accession>